<dbReference type="InterPro" id="IPR039931">
    <property type="entry name" value="EEIG1/2-like"/>
</dbReference>
<feature type="compositionally biased region" description="Low complexity" evidence="1">
    <location>
        <begin position="543"/>
        <end position="557"/>
    </location>
</feature>
<feature type="compositionally biased region" description="Polar residues" evidence="1">
    <location>
        <begin position="533"/>
        <end position="542"/>
    </location>
</feature>
<feature type="region of interest" description="Disordered" evidence="1">
    <location>
        <begin position="83"/>
        <end position="155"/>
    </location>
</feature>
<dbReference type="InterPro" id="IPR019448">
    <property type="entry name" value="NT-C2"/>
</dbReference>
<dbReference type="InParanoid" id="A0A165K955"/>
<feature type="compositionally biased region" description="Polar residues" evidence="1">
    <location>
        <begin position="340"/>
        <end position="358"/>
    </location>
</feature>
<dbReference type="OrthoDB" id="3365224at2759"/>
<dbReference type="Proteomes" id="UP000077266">
    <property type="component" value="Unassembled WGS sequence"/>
</dbReference>
<evidence type="ECO:0000313" key="4">
    <source>
        <dbReference type="Proteomes" id="UP000077266"/>
    </source>
</evidence>
<feature type="compositionally biased region" description="Gly residues" evidence="1">
    <location>
        <begin position="20"/>
        <end position="29"/>
    </location>
</feature>
<feature type="region of interest" description="Disordered" evidence="1">
    <location>
        <begin position="439"/>
        <end position="479"/>
    </location>
</feature>
<dbReference type="PROSITE" id="PS51840">
    <property type="entry name" value="C2_NT"/>
    <property type="match status" value="1"/>
</dbReference>
<accession>A0A165K955</accession>
<feature type="region of interest" description="Disordered" evidence="1">
    <location>
        <begin position="496"/>
        <end position="579"/>
    </location>
</feature>
<organism evidence="3 4">
    <name type="scientific">Exidia glandulosa HHB12029</name>
    <dbReference type="NCBI Taxonomy" id="1314781"/>
    <lineage>
        <taxon>Eukaryota</taxon>
        <taxon>Fungi</taxon>
        <taxon>Dikarya</taxon>
        <taxon>Basidiomycota</taxon>
        <taxon>Agaricomycotina</taxon>
        <taxon>Agaricomycetes</taxon>
        <taxon>Auriculariales</taxon>
        <taxon>Exidiaceae</taxon>
        <taxon>Exidia</taxon>
    </lineage>
</organism>
<dbReference type="PANTHER" id="PTHR21456">
    <property type="entry name" value="FAMILY WITH SEQUENCE SIMILARITY 102"/>
    <property type="match status" value="1"/>
</dbReference>
<feature type="compositionally biased region" description="Low complexity" evidence="1">
    <location>
        <begin position="1"/>
        <end position="11"/>
    </location>
</feature>
<dbReference type="STRING" id="1314781.A0A165K955"/>
<evidence type="ECO:0000313" key="3">
    <source>
        <dbReference type="EMBL" id="KZV95986.1"/>
    </source>
</evidence>
<feature type="compositionally biased region" description="Polar residues" evidence="1">
    <location>
        <begin position="141"/>
        <end position="155"/>
    </location>
</feature>
<dbReference type="AlphaFoldDB" id="A0A165K955"/>
<feature type="compositionally biased region" description="Polar residues" evidence="1">
    <location>
        <begin position="450"/>
        <end position="476"/>
    </location>
</feature>
<feature type="region of interest" description="Disordered" evidence="1">
    <location>
        <begin position="1"/>
        <end position="29"/>
    </location>
</feature>
<name>A0A165K955_EXIGL</name>
<keyword evidence="4" id="KW-1185">Reference proteome</keyword>
<protein>
    <recommendedName>
        <fullName evidence="2">C2 NT-type domain-containing protein</fullName>
    </recommendedName>
</protein>
<feature type="compositionally biased region" description="Polar residues" evidence="1">
    <location>
        <begin position="103"/>
        <end position="118"/>
    </location>
</feature>
<feature type="region of interest" description="Disordered" evidence="1">
    <location>
        <begin position="339"/>
        <end position="358"/>
    </location>
</feature>
<dbReference type="PANTHER" id="PTHR21456:SF1">
    <property type="entry name" value="C2 NT-TYPE DOMAIN-CONTAINING PROTEIN"/>
    <property type="match status" value="1"/>
</dbReference>
<feature type="domain" description="C2 NT-type" evidence="2">
    <location>
        <begin position="34"/>
        <end position="259"/>
    </location>
</feature>
<evidence type="ECO:0000256" key="1">
    <source>
        <dbReference type="SAM" id="MobiDB-lite"/>
    </source>
</evidence>
<dbReference type="EMBL" id="KV425948">
    <property type="protein sequence ID" value="KZV95986.1"/>
    <property type="molecule type" value="Genomic_DNA"/>
</dbReference>
<proteinExistence type="predicted"/>
<sequence>MAATHSSSSSSGRKDAAGPSGSGHGGGGIRNHLRNVLVARRATFHVRLTVHQLSALPVASGYFAVTWKLKNVSGDAIPKRQRAGRKLFRDGQPTSPAPAVTSFPHNVQDLGNASTSSGKGKERAHDDDDGDTPTIPPSATLVASVNPSETTLASDTPENIHYTADSRGSTNYAQLRDYNVVWDHTIDTAVDMHIDRETGDLKANQLTLTIVQQGHPKHPIGNVLLNLAEYADAGVVTRKHLLRGTKTNATLKVTLQVEYLSGEKQYRPPPLRKSEILAGISGLLSTMLSEFEELQSPTGASAIFSGEGIIPYAEDWTFHPTSGAYFSMQIRPPLDRGKHSSYNLSPSPSTIRSPNSSGIFHDNAINAADTERVIESIFNPFPSTSQAPSPFTYYAPHKAPAVRPRTAPSLSAKDLLAVPGQSDALGVLNGAAGTQEHLQAVQGSGRPSPASRTDSIATTTTSANGSSRPHSRSGQTDVRKMSLDLDSSARSVAFSMAASESGEGSVESHQSHNSDQSHNSGKKPGWLKRLLSPHSSRTQSKDSVVTTSSSSNSNGSVAHARRVGPSAVTDARPVWAHTQ</sequence>
<dbReference type="Pfam" id="PF10358">
    <property type="entry name" value="NT-C2"/>
    <property type="match status" value="1"/>
</dbReference>
<gene>
    <name evidence="3" type="ORF">EXIGLDRAFT_747852</name>
</gene>
<evidence type="ECO:0000259" key="2">
    <source>
        <dbReference type="PROSITE" id="PS51840"/>
    </source>
</evidence>
<feature type="compositionally biased region" description="Low complexity" evidence="1">
    <location>
        <begin position="496"/>
        <end position="519"/>
    </location>
</feature>
<reference evidence="3 4" key="1">
    <citation type="journal article" date="2016" name="Mol. Biol. Evol.">
        <title>Comparative Genomics of Early-Diverging Mushroom-Forming Fungi Provides Insights into the Origins of Lignocellulose Decay Capabilities.</title>
        <authorList>
            <person name="Nagy L.G."/>
            <person name="Riley R."/>
            <person name="Tritt A."/>
            <person name="Adam C."/>
            <person name="Daum C."/>
            <person name="Floudas D."/>
            <person name="Sun H."/>
            <person name="Yadav J.S."/>
            <person name="Pangilinan J."/>
            <person name="Larsson K.H."/>
            <person name="Matsuura K."/>
            <person name="Barry K."/>
            <person name="Labutti K."/>
            <person name="Kuo R."/>
            <person name="Ohm R.A."/>
            <person name="Bhattacharya S.S."/>
            <person name="Shirouzu T."/>
            <person name="Yoshinaga Y."/>
            <person name="Martin F.M."/>
            <person name="Grigoriev I.V."/>
            <person name="Hibbett D.S."/>
        </authorList>
    </citation>
    <scope>NUCLEOTIDE SEQUENCE [LARGE SCALE GENOMIC DNA]</scope>
    <source>
        <strain evidence="3 4">HHB12029</strain>
    </source>
</reference>